<sequence length="66" mass="7348">MTNKTLTNQEIKDLAENALHQACSHMQDALGVKTGDWASMFFSGECADVIHAIFSDYIKSELRGEE</sequence>
<accession>A0A6J5LQA1</accession>
<organism evidence="1">
    <name type="scientific">uncultured Caudovirales phage</name>
    <dbReference type="NCBI Taxonomy" id="2100421"/>
    <lineage>
        <taxon>Viruses</taxon>
        <taxon>Duplodnaviria</taxon>
        <taxon>Heunggongvirae</taxon>
        <taxon>Uroviricota</taxon>
        <taxon>Caudoviricetes</taxon>
        <taxon>Peduoviridae</taxon>
        <taxon>Maltschvirus</taxon>
        <taxon>Maltschvirus maltsch</taxon>
    </lineage>
</organism>
<evidence type="ECO:0000313" key="1">
    <source>
        <dbReference type="EMBL" id="CAB4136695.1"/>
    </source>
</evidence>
<proteinExistence type="predicted"/>
<reference evidence="1" key="1">
    <citation type="submission" date="2020-04" db="EMBL/GenBank/DDBJ databases">
        <authorList>
            <person name="Chiriac C."/>
            <person name="Salcher M."/>
            <person name="Ghai R."/>
            <person name="Kavagutti S V."/>
        </authorList>
    </citation>
    <scope>NUCLEOTIDE SEQUENCE</scope>
</reference>
<gene>
    <name evidence="1" type="ORF">UFOVP308_52</name>
</gene>
<protein>
    <submittedName>
        <fullName evidence="1">Uncharacterized protein</fullName>
    </submittedName>
</protein>
<dbReference type="EMBL" id="LR796319">
    <property type="protein sequence ID" value="CAB4136695.1"/>
    <property type="molecule type" value="Genomic_DNA"/>
</dbReference>
<name>A0A6J5LQA1_9CAUD</name>